<dbReference type="AlphaFoldDB" id="A0A0G4HQQ5"/>
<protein>
    <submittedName>
        <fullName evidence="2">Uncharacterized protein</fullName>
    </submittedName>
</protein>
<proteinExistence type="predicted"/>
<accession>A0A0G4HQQ5</accession>
<feature type="compositionally biased region" description="Low complexity" evidence="1">
    <location>
        <begin position="50"/>
        <end position="68"/>
    </location>
</feature>
<evidence type="ECO:0000313" key="2">
    <source>
        <dbReference type="EMBL" id="CEM46726.1"/>
    </source>
</evidence>
<gene>
    <name evidence="2" type="ORF">Cvel_30438</name>
</gene>
<dbReference type="VEuPathDB" id="CryptoDB:Cvel_30438"/>
<dbReference type="EMBL" id="CDMZ01003536">
    <property type="protein sequence ID" value="CEM46726.1"/>
    <property type="molecule type" value="Genomic_DNA"/>
</dbReference>
<organism evidence="2">
    <name type="scientific">Chromera velia CCMP2878</name>
    <dbReference type="NCBI Taxonomy" id="1169474"/>
    <lineage>
        <taxon>Eukaryota</taxon>
        <taxon>Sar</taxon>
        <taxon>Alveolata</taxon>
        <taxon>Colpodellida</taxon>
        <taxon>Chromeraceae</taxon>
        <taxon>Chromera</taxon>
    </lineage>
</organism>
<reference evidence="2" key="1">
    <citation type="submission" date="2014-11" db="EMBL/GenBank/DDBJ databases">
        <authorList>
            <person name="Otto D Thomas"/>
            <person name="Naeem Raeece"/>
        </authorList>
    </citation>
    <scope>NUCLEOTIDE SEQUENCE</scope>
</reference>
<feature type="region of interest" description="Disordered" evidence="1">
    <location>
        <begin position="47"/>
        <end position="105"/>
    </location>
</feature>
<name>A0A0G4HQQ5_9ALVE</name>
<sequence length="105" mass="9677">MLTTSFSVAPAQLGVTEGEEEATDINSLLKAALTQGGGPVVGAEGLSGVGAPAAAEGGAGEGAPSSGSTGLGAPLGGVAGVGALIPGSPEEGGGSANPPVKRRKL</sequence>
<evidence type="ECO:0000256" key="1">
    <source>
        <dbReference type="SAM" id="MobiDB-lite"/>
    </source>
</evidence>
<feature type="compositionally biased region" description="Gly residues" evidence="1">
    <location>
        <begin position="69"/>
        <end position="80"/>
    </location>
</feature>